<dbReference type="PANTHER" id="PTHR43861">
    <property type="entry name" value="TRANS-ACONITATE 2-METHYLTRANSFERASE-RELATED"/>
    <property type="match status" value="1"/>
</dbReference>
<dbReference type="PROSITE" id="PS50987">
    <property type="entry name" value="HTH_ARSR_2"/>
    <property type="match status" value="1"/>
</dbReference>
<keyword evidence="3" id="KW-1185">Reference proteome</keyword>
<dbReference type="SUPFAM" id="SSF53335">
    <property type="entry name" value="S-adenosyl-L-methionine-dependent methyltransferases"/>
    <property type="match status" value="1"/>
</dbReference>
<evidence type="ECO:0000313" key="3">
    <source>
        <dbReference type="Proteomes" id="UP001224392"/>
    </source>
</evidence>
<dbReference type="PRINTS" id="PR00778">
    <property type="entry name" value="HTHARSR"/>
</dbReference>
<dbReference type="SMART" id="SM00418">
    <property type="entry name" value="HTH_ARSR"/>
    <property type="match status" value="1"/>
</dbReference>
<dbReference type="SUPFAM" id="SSF46785">
    <property type="entry name" value="Winged helix' DNA-binding domain"/>
    <property type="match status" value="1"/>
</dbReference>
<dbReference type="Pfam" id="PF08241">
    <property type="entry name" value="Methyltransf_11"/>
    <property type="match status" value="1"/>
</dbReference>
<dbReference type="CDD" id="cd00090">
    <property type="entry name" value="HTH_ARSR"/>
    <property type="match status" value="1"/>
</dbReference>
<sequence>MTRPQEEQATDRYSTLSALLKAAGDPLRLEVLRVLSQGSYGVLELCRIFDMRQPALSHHLKVLANAELVTRRREGNSLFYRRQAGGPLQQQLFAEIDALPIKPEHLPGLEAVASEREQASRRFFADYSNRFREQQELIADYGVYGPQVAELLQPGQCALEVGPGEGQFLAELAPRFEKVVALDLAEAMLERSRAFADKHGLGNIEFVLGDTSEVATRKLLADVVVVNMVLHHTPDPALILSDLAGALNPGGQLLVTELQQHQQDWARDACGDLWLGFEPEQLQQYATSAGLQPGRSIYSALRNGFQIQIREFLKAD</sequence>
<dbReference type="InterPro" id="IPR013216">
    <property type="entry name" value="Methyltransf_11"/>
</dbReference>
<proteinExistence type="predicted"/>
<dbReference type="RefSeq" id="WP_285764404.1">
    <property type="nucleotide sequence ID" value="NZ_BSYJ01000004.1"/>
</dbReference>
<gene>
    <name evidence="2" type="ORF">MNKW57_21050</name>
</gene>
<dbReference type="CDD" id="cd02440">
    <property type="entry name" value="AdoMet_MTases"/>
    <property type="match status" value="1"/>
</dbReference>
<name>A0ABQ6M0E6_9GAMM</name>
<feature type="domain" description="HTH arsR-type" evidence="1">
    <location>
        <begin position="8"/>
        <end position="121"/>
    </location>
</feature>
<dbReference type="Pfam" id="PF01022">
    <property type="entry name" value="HTH_5"/>
    <property type="match status" value="1"/>
</dbReference>
<dbReference type="InterPro" id="IPR011991">
    <property type="entry name" value="ArsR-like_HTH"/>
</dbReference>
<dbReference type="Proteomes" id="UP001224392">
    <property type="component" value="Unassembled WGS sequence"/>
</dbReference>
<accession>A0ABQ6M0E6</accession>
<protein>
    <submittedName>
        <fullName evidence="2">Metalloregulator ArsR/SmtB family transcription factor</fullName>
    </submittedName>
</protein>
<evidence type="ECO:0000259" key="1">
    <source>
        <dbReference type="PROSITE" id="PS50987"/>
    </source>
</evidence>
<dbReference type="InterPro" id="IPR029063">
    <property type="entry name" value="SAM-dependent_MTases_sf"/>
</dbReference>
<dbReference type="NCBIfam" id="NF033788">
    <property type="entry name" value="HTH_metalloreg"/>
    <property type="match status" value="1"/>
</dbReference>
<comment type="caution">
    <text evidence="2">The sequence shown here is derived from an EMBL/GenBank/DDBJ whole genome shotgun (WGS) entry which is preliminary data.</text>
</comment>
<dbReference type="InterPro" id="IPR036388">
    <property type="entry name" value="WH-like_DNA-bd_sf"/>
</dbReference>
<dbReference type="InterPro" id="IPR001845">
    <property type="entry name" value="HTH_ArsR_DNA-bd_dom"/>
</dbReference>
<dbReference type="InterPro" id="IPR036390">
    <property type="entry name" value="WH_DNA-bd_sf"/>
</dbReference>
<dbReference type="Gene3D" id="3.40.50.150">
    <property type="entry name" value="Vaccinia Virus protein VP39"/>
    <property type="match status" value="1"/>
</dbReference>
<dbReference type="EMBL" id="BSYJ01000004">
    <property type="protein sequence ID" value="GMG87784.1"/>
    <property type="molecule type" value="Genomic_DNA"/>
</dbReference>
<dbReference type="Gene3D" id="1.10.10.10">
    <property type="entry name" value="Winged helix-like DNA-binding domain superfamily/Winged helix DNA-binding domain"/>
    <property type="match status" value="1"/>
</dbReference>
<evidence type="ECO:0000313" key="2">
    <source>
        <dbReference type="EMBL" id="GMG87784.1"/>
    </source>
</evidence>
<organism evidence="2 3">
    <name type="scientific">Biformimicrobium ophioploci</name>
    <dbReference type="NCBI Taxonomy" id="3036711"/>
    <lineage>
        <taxon>Bacteria</taxon>
        <taxon>Pseudomonadati</taxon>
        <taxon>Pseudomonadota</taxon>
        <taxon>Gammaproteobacteria</taxon>
        <taxon>Cellvibrionales</taxon>
        <taxon>Microbulbiferaceae</taxon>
        <taxon>Biformimicrobium</taxon>
    </lineage>
</organism>
<reference evidence="2 3" key="1">
    <citation type="submission" date="2023-04" db="EMBL/GenBank/DDBJ databases">
        <title>Marinobulbifer ophiurae gen. nov., sp. Nov., isolate from tissue of brittle star Ophioplocus japonicus.</title>
        <authorList>
            <person name="Kawano K."/>
            <person name="Sawayama S."/>
            <person name="Nakagawa S."/>
        </authorList>
    </citation>
    <scope>NUCLEOTIDE SEQUENCE [LARGE SCALE GENOMIC DNA]</scope>
    <source>
        <strain evidence="2 3">NKW57</strain>
    </source>
</reference>